<sequence>MLISSIKSKLPKANNTITNSHFSHHHKMDSLWQEHDSAAGFQFPESPRKPMEFLSRSWNDATVKPLHSPPSPLNSKSETTAALTTRSGANSYVTPETNGVFRFDATEDPVTASVTLSGNAFSFASSATSQLVLERIMSQYDISPLASGRLSHSSGPLNPSHMEETDSPHISPSDEYDDVVKFLRANNTLQPLFANGRSGYGAGGCSTTPAGKTVGRWLKERREKKKEETRAHNAQLHAAVSVAGVAAAVATIAAATAAVSSKDEQIAKTNMAVASAATLVAAQCVEAAEAMGAEREHLVAAVSSAVNVKSHGDILTLTAAASTALRGAATLKARALKEVWNIAAVIPVERGLKESKSQGKSSGCCEHTPCEENFLGICNQELLARGSELLKRTRNGDLHWKIVSVYIHRTGQVMLKMKSKHVGSTITKKKKNVVLEVCKNMPAWPGRHLFDGGEERRYFGLRTIGRGLVEFECRTQKEYDMWTQGVSRLLTIVDERKFTK</sequence>
<evidence type="ECO:0000313" key="1">
    <source>
        <dbReference type="EMBL" id="KAI3676420.1"/>
    </source>
</evidence>
<proteinExistence type="predicted"/>
<reference evidence="1 2" key="2">
    <citation type="journal article" date="2022" name="Mol. Ecol. Resour.">
        <title>The genomes of chicory, endive, great burdock and yacon provide insights into Asteraceae paleo-polyploidization history and plant inulin production.</title>
        <authorList>
            <person name="Fan W."/>
            <person name="Wang S."/>
            <person name="Wang H."/>
            <person name="Wang A."/>
            <person name="Jiang F."/>
            <person name="Liu H."/>
            <person name="Zhao H."/>
            <person name="Xu D."/>
            <person name="Zhang Y."/>
        </authorList>
    </citation>
    <scope>NUCLEOTIDE SEQUENCE [LARGE SCALE GENOMIC DNA]</scope>
    <source>
        <strain evidence="2">cv. Yunnan</strain>
        <tissue evidence="1">Leaves</tissue>
    </source>
</reference>
<dbReference type="Proteomes" id="UP001056120">
    <property type="component" value="Linkage Group LG29"/>
</dbReference>
<name>A0ACB8XZE0_9ASTR</name>
<comment type="caution">
    <text evidence="1">The sequence shown here is derived from an EMBL/GenBank/DDBJ whole genome shotgun (WGS) entry which is preliminary data.</text>
</comment>
<organism evidence="1 2">
    <name type="scientific">Smallanthus sonchifolius</name>
    <dbReference type="NCBI Taxonomy" id="185202"/>
    <lineage>
        <taxon>Eukaryota</taxon>
        <taxon>Viridiplantae</taxon>
        <taxon>Streptophyta</taxon>
        <taxon>Embryophyta</taxon>
        <taxon>Tracheophyta</taxon>
        <taxon>Spermatophyta</taxon>
        <taxon>Magnoliopsida</taxon>
        <taxon>eudicotyledons</taxon>
        <taxon>Gunneridae</taxon>
        <taxon>Pentapetalae</taxon>
        <taxon>asterids</taxon>
        <taxon>campanulids</taxon>
        <taxon>Asterales</taxon>
        <taxon>Asteraceae</taxon>
        <taxon>Asteroideae</taxon>
        <taxon>Heliantheae alliance</taxon>
        <taxon>Millerieae</taxon>
        <taxon>Smallanthus</taxon>
    </lineage>
</organism>
<reference evidence="2" key="1">
    <citation type="journal article" date="2022" name="Mol. Ecol. Resour.">
        <title>The genomes of chicory, endive, great burdock and yacon provide insights into Asteraceae palaeo-polyploidization history and plant inulin production.</title>
        <authorList>
            <person name="Fan W."/>
            <person name="Wang S."/>
            <person name="Wang H."/>
            <person name="Wang A."/>
            <person name="Jiang F."/>
            <person name="Liu H."/>
            <person name="Zhao H."/>
            <person name="Xu D."/>
            <person name="Zhang Y."/>
        </authorList>
    </citation>
    <scope>NUCLEOTIDE SEQUENCE [LARGE SCALE GENOMIC DNA]</scope>
    <source>
        <strain evidence="2">cv. Yunnan</strain>
    </source>
</reference>
<protein>
    <submittedName>
        <fullName evidence="1">Uncharacterized protein</fullName>
    </submittedName>
</protein>
<evidence type="ECO:0000313" key="2">
    <source>
        <dbReference type="Proteomes" id="UP001056120"/>
    </source>
</evidence>
<accession>A0ACB8XZE0</accession>
<gene>
    <name evidence="1" type="ORF">L1987_86027</name>
</gene>
<dbReference type="EMBL" id="CM042046">
    <property type="protein sequence ID" value="KAI3676420.1"/>
    <property type="molecule type" value="Genomic_DNA"/>
</dbReference>
<keyword evidence="2" id="KW-1185">Reference proteome</keyword>